<dbReference type="NCBIfam" id="TIGR00690">
    <property type="entry name" value="rpoZ"/>
    <property type="match status" value="1"/>
</dbReference>
<comment type="similarity">
    <text evidence="1 10">Belongs to the RNA polymerase subunit omega family.</text>
</comment>
<reference evidence="11" key="1">
    <citation type="submission" date="2020-10" db="EMBL/GenBank/DDBJ databases">
        <authorList>
            <person name="Gilroy R."/>
        </authorList>
    </citation>
    <scope>NUCLEOTIDE SEQUENCE</scope>
    <source>
        <strain evidence="11">ChiSxjej2B14-6234</strain>
    </source>
</reference>
<dbReference type="InterPro" id="IPR003716">
    <property type="entry name" value="DNA-dir_RNA_pol_omega"/>
</dbReference>
<keyword evidence="7 10" id="KW-0804">Transcription</keyword>
<name>A0A9D1CSG3_9FIRM</name>
<comment type="catalytic activity">
    <reaction evidence="9 10">
        <text>RNA(n) + a ribonucleoside 5'-triphosphate = RNA(n+1) + diphosphate</text>
        <dbReference type="Rhea" id="RHEA:21248"/>
        <dbReference type="Rhea" id="RHEA-COMP:14527"/>
        <dbReference type="Rhea" id="RHEA-COMP:17342"/>
        <dbReference type="ChEBI" id="CHEBI:33019"/>
        <dbReference type="ChEBI" id="CHEBI:61557"/>
        <dbReference type="ChEBI" id="CHEBI:140395"/>
        <dbReference type="EC" id="2.7.7.6"/>
    </reaction>
</comment>
<evidence type="ECO:0000256" key="9">
    <source>
        <dbReference type="ARBA" id="ARBA00048552"/>
    </source>
</evidence>
<dbReference type="Pfam" id="PF01192">
    <property type="entry name" value="RNA_pol_Rpb6"/>
    <property type="match status" value="1"/>
</dbReference>
<reference evidence="11" key="2">
    <citation type="journal article" date="2021" name="PeerJ">
        <title>Extensive microbial diversity within the chicken gut microbiome revealed by metagenomics and culture.</title>
        <authorList>
            <person name="Gilroy R."/>
            <person name="Ravi A."/>
            <person name="Getino M."/>
            <person name="Pursley I."/>
            <person name="Horton D.L."/>
            <person name="Alikhan N.F."/>
            <person name="Baker D."/>
            <person name="Gharbi K."/>
            <person name="Hall N."/>
            <person name="Watson M."/>
            <person name="Adriaenssens E.M."/>
            <person name="Foster-Nyarko E."/>
            <person name="Jarju S."/>
            <person name="Secka A."/>
            <person name="Antonio M."/>
            <person name="Oren A."/>
            <person name="Chaudhuri R.R."/>
            <person name="La Ragione R."/>
            <person name="Hildebrand F."/>
            <person name="Pallen M.J."/>
        </authorList>
    </citation>
    <scope>NUCLEOTIDE SEQUENCE</scope>
    <source>
        <strain evidence="11">ChiSxjej2B14-6234</strain>
    </source>
</reference>
<dbReference type="PANTHER" id="PTHR34476">
    <property type="entry name" value="DNA-DIRECTED RNA POLYMERASE SUBUNIT OMEGA"/>
    <property type="match status" value="1"/>
</dbReference>
<dbReference type="GO" id="GO:0003899">
    <property type="term" value="F:DNA-directed RNA polymerase activity"/>
    <property type="evidence" value="ECO:0007669"/>
    <property type="project" value="UniProtKB-UniRule"/>
</dbReference>
<keyword evidence="6 10" id="KW-0548">Nucleotidyltransferase</keyword>
<evidence type="ECO:0000256" key="1">
    <source>
        <dbReference type="ARBA" id="ARBA00006711"/>
    </source>
</evidence>
<dbReference type="GO" id="GO:0000428">
    <property type="term" value="C:DNA-directed RNA polymerase complex"/>
    <property type="evidence" value="ECO:0007669"/>
    <property type="project" value="UniProtKB-KW"/>
</dbReference>
<dbReference type="AlphaFoldDB" id="A0A9D1CSG3"/>
<evidence type="ECO:0000313" key="12">
    <source>
        <dbReference type="Proteomes" id="UP000886887"/>
    </source>
</evidence>
<evidence type="ECO:0000256" key="5">
    <source>
        <dbReference type="ARBA" id="ARBA00022679"/>
    </source>
</evidence>
<protein>
    <recommendedName>
        <fullName evidence="3 10">DNA-directed RNA polymerase subunit omega</fullName>
        <shortName evidence="10">RNAP omega subunit</shortName>
        <ecNumber evidence="2 10">2.7.7.6</ecNumber>
    </recommendedName>
    <alternativeName>
        <fullName evidence="10">RNA polymerase omega subunit</fullName>
    </alternativeName>
    <alternativeName>
        <fullName evidence="8 10">Transcriptase subunit omega</fullName>
    </alternativeName>
</protein>
<evidence type="ECO:0000256" key="4">
    <source>
        <dbReference type="ARBA" id="ARBA00022478"/>
    </source>
</evidence>
<dbReference type="HAMAP" id="MF_00366">
    <property type="entry name" value="RNApol_bact_RpoZ"/>
    <property type="match status" value="1"/>
</dbReference>
<evidence type="ECO:0000256" key="2">
    <source>
        <dbReference type="ARBA" id="ARBA00012418"/>
    </source>
</evidence>
<evidence type="ECO:0000256" key="6">
    <source>
        <dbReference type="ARBA" id="ARBA00022695"/>
    </source>
</evidence>
<dbReference type="InterPro" id="IPR006110">
    <property type="entry name" value="Pol_omega/Rpo6/RPB6"/>
</dbReference>
<comment type="subunit">
    <text evidence="10">The RNAP catalytic core consists of 2 alpha, 1 beta, 1 beta' and 1 omega subunit. When a sigma factor is associated with the core the holoenzyme is formed, which can initiate transcription.</text>
</comment>
<organism evidence="11 12">
    <name type="scientific">Candidatus Onthenecus intestinigallinarum</name>
    <dbReference type="NCBI Taxonomy" id="2840875"/>
    <lineage>
        <taxon>Bacteria</taxon>
        <taxon>Bacillati</taxon>
        <taxon>Bacillota</taxon>
        <taxon>Clostridia</taxon>
        <taxon>Eubacteriales</taxon>
        <taxon>Candidatus Onthenecus</taxon>
    </lineage>
</organism>
<dbReference type="GO" id="GO:0003677">
    <property type="term" value="F:DNA binding"/>
    <property type="evidence" value="ECO:0007669"/>
    <property type="project" value="UniProtKB-UniRule"/>
</dbReference>
<evidence type="ECO:0000256" key="7">
    <source>
        <dbReference type="ARBA" id="ARBA00023163"/>
    </source>
</evidence>
<keyword evidence="5 10" id="KW-0808">Transferase</keyword>
<dbReference type="GO" id="GO:0006351">
    <property type="term" value="P:DNA-templated transcription"/>
    <property type="evidence" value="ECO:0007669"/>
    <property type="project" value="UniProtKB-UniRule"/>
</dbReference>
<dbReference type="EC" id="2.7.7.6" evidence="2 10"/>
<accession>A0A9D1CSG3</accession>
<keyword evidence="4 10" id="KW-0240">DNA-directed RNA polymerase</keyword>
<evidence type="ECO:0000313" key="11">
    <source>
        <dbReference type="EMBL" id="HIQ72514.1"/>
    </source>
</evidence>
<evidence type="ECO:0000256" key="10">
    <source>
        <dbReference type="HAMAP-Rule" id="MF_00366"/>
    </source>
</evidence>
<evidence type="ECO:0000256" key="8">
    <source>
        <dbReference type="ARBA" id="ARBA00029924"/>
    </source>
</evidence>
<dbReference type="PANTHER" id="PTHR34476:SF1">
    <property type="entry name" value="DNA-DIRECTED RNA POLYMERASE SUBUNIT OMEGA"/>
    <property type="match status" value="1"/>
</dbReference>
<dbReference type="Proteomes" id="UP000886887">
    <property type="component" value="Unassembled WGS sequence"/>
</dbReference>
<dbReference type="SMART" id="SM01409">
    <property type="entry name" value="RNA_pol_Rpb6"/>
    <property type="match status" value="1"/>
</dbReference>
<proteinExistence type="inferred from homology"/>
<dbReference type="InterPro" id="IPR036161">
    <property type="entry name" value="RPB6/omega-like_sf"/>
</dbReference>
<gene>
    <name evidence="10" type="primary">rpoZ</name>
    <name evidence="11" type="ORF">IAB73_09960</name>
</gene>
<sequence length="71" mass="7880">MTNPTILQLLQKADCRYTLVVEVSKRARQLVGGAQPLIDTKETKPVSIAIDEVNRGLISYERPAELNDLGE</sequence>
<dbReference type="EMBL" id="DVFJ01000036">
    <property type="protein sequence ID" value="HIQ72514.1"/>
    <property type="molecule type" value="Genomic_DNA"/>
</dbReference>
<dbReference type="SUPFAM" id="SSF63562">
    <property type="entry name" value="RPB6/omega subunit-like"/>
    <property type="match status" value="1"/>
</dbReference>
<dbReference type="Gene3D" id="3.90.940.10">
    <property type="match status" value="1"/>
</dbReference>
<evidence type="ECO:0000256" key="3">
    <source>
        <dbReference type="ARBA" id="ARBA00013725"/>
    </source>
</evidence>
<comment type="function">
    <text evidence="10">Promotes RNA polymerase assembly. Latches the N- and C-terminal regions of the beta' subunit thereby facilitating its interaction with the beta and alpha subunits.</text>
</comment>
<comment type="caution">
    <text evidence="11">The sequence shown here is derived from an EMBL/GenBank/DDBJ whole genome shotgun (WGS) entry which is preliminary data.</text>
</comment>